<dbReference type="InterPro" id="IPR040497">
    <property type="entry name" value="Glyco_transf_24"/>
</dbReference>
<evidence type="ECO:0000259" key="4">
    <source>
        <dbReference type="Pfam" id="PF18401"/>
    </source>
</evidence>
<gene>
    <name evidence="6" type="ORF">GAYE_PCTG32G0810</name>
</gene>
<feature type="domain" description="Glucosyltransferase 24 catalytic" evidence="5">
    <location>
        <begin position="1358"/>
        <end position="1630"/>
    </location>
</feature>
<dbReference type="EMBL" id="JANCYU010000009">
    <property type="protein sequence ID" value="KAK4522920.1"/>
    <property type="molecule type" value="Genomic_DNA"/>
</dbReference>
<evidence type="ECO:0000313" key="7">
    <source>
        <dbReference type="Proteomes" id="UP001300502"/>
    </source>
</evidence>
<dbReference type="Pfam" id="PF18400">
    <property type="entry name" value="Thioredoxin_12"/>
    <property type="match status" value="1"/>
</dbReference>
<dbReference type="GO" id="GO:0036503">
    <property type="term" value="P:ERAD pathway"/>
    <property type="evidence" value="ECO:0007669"/>
    <property type="project" value="TreeGrafter"/>
</dbReference>
<dbReference type="InterPro" id="IPR040693">
    <property type="entry name" value="UGGT_TRXL_1"/>
</dbReference>
<dbReference type="InterPro" id="IPR009448">
    <property type="entry name" value="UDP-g_GGtrans"/>
</dbReference>
<dbReference type="InterPro" id="IPR040694">
    <property type="entry name" value="UGGT_TRXL_2"/>
</dbReference>
<dbReference type="Proteomes" id="UP001300502">
    <property type="component" value="Unassembled WGS sequence"/>
</dbReference>
<keyword evidence="7" id="KW-1185">Reference proteome</keyword>
<dbReference type="GO" id="GO:0051082">
    <property type="term" value="F:unfolded protein binding"/>
    <property type="evidence" value="ECO:0007669"/>
    <property type="project" value="TreeGrafter"/>
</dbReference>
<accession>A0AAV9I7X8</accession>
<name>A0AAV9I7X8_9RHOD</name>
<proteinExistence type="predicted"/>
<sequence>MRKKRGLVWFILFVCCCVPFLCYSTLAPRTFSVSLSSGWSSSPIELQFSEWIAQRGPSHFWQFVQDLFQLESLLESDQDSFDWCEKWIASRWDVASGQVAVWSVVAVEQLGSVLLQNQWSSHVWYSHRSSGGNNLLSQEKPRVFAEYRDRLYTHWETLIADLQHNHHHNVTCSHCNHLDIQAGHMYPPNCVNRESIPLVILYGHIGKMEMKPWHDALFSMANDGNLCYIIRHSYESNSSNRSMYLQGYGVQVFVKNTEYLVEDPLAYPCSSHSQEEERNDWKAEWDISTISDKRCWLQGDCFLGGIENSSLWKDYYSLSSQELSSLQMSLYDWQQSFHKDLKPWEVSDIGLSATRAIVRSRDPLSMLERIANNLPLYAPLLAGPWHISEAEAYDYRQHLQYVDKEITQSTSMLWLNGRPLSCASSWGVVGPTLFRCMNAITLARNMKEWSEHGGGEKEYRNDTRWWNTLSPSKPCIRLSLVDPSPVVYIQNEDDISFFIKDTKASMRFSDVFYEYASYLRANWDQRISASQLIDVIFVMDPLDRDHFVVVQWMKQVLEQGWPIRVGIALIPSDDNNNNETSSSSSSRRMESIDWDAYTQSSNHEQDAIWYHLASDKYHFPKTAKTHRLQQPEQEESMAEMILFVLHYLTTQVPCPISGYYFLAKLKQEWMPPPRDIFSLLSSAASGDGWNPSQEEEEKPLQWDHIQRAFLFAYPFGFSCTPSQPQPSPQALWQQWITASPSSQARCKRHRQWANAMGFSRLPTVIVHGVVLTDVPTQLVATLEQAMKSILQPSIACTATRWIPRHNTRLQQTMMPAFHPSTLKEILQHDEYRWNYFTNLATRGEMTRATIWLVVDVESLQGWKLMALAVEWLLSPRSSVAGRVAFLSPHRRFHLALHPPPQQQPPQIESIKQRIIAKMQQRWKNIRDDHDFISYVPGILADHLHRDTTNRIWINGFEYSPELFTFFTDFDVAACARICPSSSPSRGNGEMDADQQLLWSFTVYWLDYTCSSSSSSSLSLVYDWKQVLGENFDDAVFAFHSSSSSPDPVFHVKAILDPLSPHTAKAATLLATLREYFDVSLSVLLLPDSYTLMQTIQQASFYRTVLAPRPHFEAGALVTKPSAVFTTLWSNRTFTVSMDTPPKWLIGASHAQRDLDNLVLQPNDWVHAEYELEAILVEGICIDVSNPSSFVPPQGLSLGLLPWTTSDHHPQDTLVMANLGYFQLQTNIGVWQLKIGQRQGIPYQLVKMDEHTRLGDTMTSIFSDALSSCITTMKKQHPTWEMHHDDDDSHPPSVDDLMILLQTLQGKTLILYVATTSSNHHQSSSGALLPHWLSSWWFSLLSSAPKKRQPSDNPPEKLHVFSLASGYLYERLIRIMMLSVVQHSSVPVQFWLLRNYLSPNFKKMLPHFASTCGFEYQLVTYQWPSWLTPQTEKQRIMWAYKILFLDVLFPGNVSKVVFVDSDQVVRADLYELFQLPLSQGAPYGYVPFCDSRKSVQGYRFWKQGFWAELLKDQKYRISALYVVDLNRFRKMAAGDSLRAIYQRLVQDPSSLSNLDQDLPNFASVPQPGLPHVPIHDLPPEWLWCETWCDDESKKYAKTIDLCNNPMTKERKLDAAKRIIPEWTELDKKATDIVVQALSCANNTTTSRHTKTTNKTSVSSSVVLHEEL</sequence>
<evidence type="ECO:0000256" key="2">
    <source>
        <dbReference type="SAM" id="MobiDB-lite"/>
    </source>
</evidence>
<evidence type="ECO:0000256" key="1">
    <source>
        <dbReference type="ARBA" id="ARBA00001913"/>
    </source>
</evidence>
<dbReference type="PANTHER" id="PTHR11226:SF0">
    <property type="entry name" value="UDP-GLUCOSE:GLYCOPROTEIN GLUCOSYLTRANSFERASE"/>
    <property type="match status" value="1"/>
</dbReference>
<dbReference type="PANTHER" id="PTHR11226">
    <property type="entry name" value="UDP-GLUCOSE GLYCOPROTEIN:GLUCOSYLTRANSFERASE"/>
    <property type="match status" value="1"/>
</dbReference>
<dbReference type="InterPro" id="IPR029044">
    <property type="entry name" value="Nucleotide-diphossugar_trans"/>
</dbReference>
<comment type="caution">
    <text evidence="6">The sequence shown here is derived from an EMBL/GenBank/DDBJ whole genome shotgun (WGS) entry which is preliminary data.</text>
</comment>
<dbReference type="GO" id="GO:0003980">
    <property type="term" value="F:UDP-glucose:glycoprotein glucosyltransferase activity"/>
    <property type="evidence" value="ECO:0007669"/>
    <property type="project" value="InterPro"/>
</dbReference>
<dbReference type="GO" id="GO:0018279">
    <property type="term" value="P:protein N-linked glycosylation via asparagine"/>
    <property type="evidence" value="ECO:0007669"/>
    <property type="project" value="TreeGrafter"/>
</dbReference>
<evidence type="ECO:0000259" key="5">
    <source>
        <dbReference type="Pfam" id="PF18404"/>
    </source>
</evidence>
<dbReference type="Pfam" id="PF18404">
    <property type="entry name" value="Glyco_transf_24"/>
    <property type="match status" value="1"/>
</dbReference>
<evidence type="ECO:0000259" key="3">
    <source>
        <dbReference type="Pfam" id="PF18400"/>
    </source>
</evidence>
<dbReference type="Pfam" id="PF18401">
    <property type="entry name" value="Thioredoxin_13"/>
    <property type="match status" value="1"/>
</dbReference>
<dbReference type="GO" id="GO:0005783">
    <property type="term" value="C:endoplasmic reticulum"/>
    <property type="evidence" value="ECO:0007669"/>
    <property type="project" value="TreeGrafter"/>
</dbReference>
<evidence type="ECO:0000313" key="6">
    <source>
        <dbReference type="EMBL" id="KAK4522920.1"/>
    </source>
</evidence>
<feature type="domain" description="UGGT thioredoxin-like" evidence="4">
    <location>
        <begin position="339"/>
        <end position="420"/>
    </location>
</feature>
<reference evidence="6 7" key="1">
    <citation type="submission" date="2022-07" db="EMBL/GenBank/DDBJ databases">
        <title>Genome-wide signatures of adaptation to extreme environments.</title>
        <authorList>
            <person name="Cho C.H."/>
            <person name="Yoon H.S."/>
        </authorList>
    </citation>
    <scope>NUCLEOTIDE SEQUENCE [LARGE SCALE GENOMIC DNA]</scope>
    <source>
        <strain evidence="6 7">108.79 E11</strain>
    </source>
</reference>
<dbReference type="Pfam" id="PF06427">
    <property type="entry name" value="UDP-g_GGTase"/>
    <property type="match status" value="1"/>
</dbReference>
<protein>
    <recommendedName>
        <fullName evidence="8">UDP-glucose:glycoprotein glucosyltransferase</fullName>
    </recommendedName>
</protein>
<dbReference type="Gene3D" id="3.90.550.10">
    <property type="entry name" value="Spore Coat Polysaccharide Biosynthesis Protein SpsA, Chain A"/>
    <property type="match status" value="1"/>
</dbReference>
<evidence type="ECO:0008006" key="8">
    <source>
        <dbReference type="Google" id="ProtNLM"/>
    </source>
</evidence>
<comment type="cofactor">
    <cofactor evidence="1">
        <name>Ca(2+)</name>
        <dbReference type="ChEBI" id="CHEBI:29108"/>
    </cofactor>
</comment>
<feature type="region of interest" description="Disordered" evidence="2">
    <location>
        <begin position="1644"/>
        <end position="1666"/>
    </location>
</feature>
<organism evidence="6 7">
    <name type="scientific">Galdieria yellowstonensis</name>
    <dbReference type="NCBI Taxonomy" id="3028027"/>
    <lineage>
        <taxon>Eukaryota</taxon>
        <taxon>Rhodophyta</taxon>
        <taxon>Bangiophyceae</taxon>
        <taxon>Galdieriales</taxon>
        <taxon>Galdieriaceae</taxon>
        <taxon>Galdieria</taxon>
    </lineage>
</organism>
<dbReference type="SUPFAM" id="SSF53448">
    <property type="entry name" value="Nucleotide-diphospho-sugar transferases"/>
    <property type="match status" value="1"/>
</dbReference>
<feature type="domain" description="UGGT thioredoxin-like" evidence="3">
    <location>
        <begin position="42"/>
        <end position="240"/>
    </location>
</feature>